<keyword evidence="1" id="KW-0732">Signal</keyword>
<keyword evidence="3" id="KW-1185">Reference proteome</keyword>
<dbReference type="AlphaFoldDB" id="A0A9X1LBW3"/>
<dbReference type="RefSeq" id="WP_226610555.1">
    <property type="nucleotide sequence ID" value="NZ_JAJAQI010000029.1"/>
</dbReference>
<evidence type="ECO:0000256" key="1">
    <source>
        <dbReference type="SAM" id="SignalP"/>
    </source>
</evidence>
<evidence type="ECO:0008006" key="4">
    <source>
        <dbReference type="Google" id="ProtNLM"/>
    </source>
</evidence>
<evidence type="ECO:0000313" key="3">
    <source>
        <dbReference type="Proteomes" id="UP001139311"/>
    </source>
</evidence>
<name>A0A9X1LBW3_9PROT</name>
<feature type="chain" id="PRO_5040998201" description="Lipoprotein" evidence="1">
    <location>
        <begin position="24"/>
        <end position="122"/>
    </location>
</feature>
<proteinExistence type="predicted"/>
<comment type="caution">
    <text evidence="2">The sequence shown here is derived from an EMBL/GenBank/DDBJ whole genome shotgun (WGS) entry which is preliminary data.</text>
</comment>
<protein>
    <recommendedName>
        <fullName evidence="4">Lipoprotein</fullName>
    </recommendedName>
</protein>
<accession>A0A9X1LBW3</accession>
<dbReference type="EMBL" id="JAJAQI010000029">
    <property type="protein sequence ID" value="MCB4823615.1"/>
    <property type="molecule type" value="Genomic_DNA"/>
</dbReference>
<sequence>MRPRTMYRSCCVLLLALGLGACAEPAGGSRWGSSGYYPGYYGRSYDYSGYSRGPYGYPGPYAGPGRYRGYYADRYGGAPSRGWAHRPERRHEPRVEHWSQDRLRQHWGEMLRRSCRTPGADC</sequence>
<gene>
    <name evidence="2" type="ORF">LHA35_17945</name>
</gene>
<feature type="signal peptide" evidence="1">
    <location>
        <begin position="1"/>
        <end position="23"/>
    </location>
</feature>
<dbReference type="PROSITE" id="PS51257">
    <property type="entry name" value="PROKAR_LIPOPROTEIN"/>
    <property type="match status" value="1"/>
</dbReference>
<organism evidence="2 3">
    <name type="scientific">Roseicella aerolata</name>
    <dbReference type="NCBI Taxonomy" id="2883479"/>
    <lineage>
        <taxon>Bacteria</taxon>
        <taxon>Pseudomonadati</taxon>
        <taxon>Pseudomonadota</taxon>
        <taxon>Alphaproteobacteria</taxon>
        <taxon>Acetobacterales</taxon>
        <taxon>Roseomonadaceae</taxon>
        <taxon>Roseicella</taxon>
    </lineage>
</organism>
<reference evidence="2" key="1">
    <citation type="submission" date="2021-10" db="EMBL/GenBank/DDBJ databases">
        <title>Roseicella aerolatum sp. nov., isolated from aerosols of e-waste dismantling site.</title>
        <authorList>
            <person name="Qin T."/>
        </authorList>
    </citation>
    <scope>NUCLEOTIDE SEQUENCE</scope>
    <source>
        <strain evidence="2">GB24</strain>
    </source>
</reference>
<evidence type="ECO:0000313" key="2">
    <source>
        <dbReference type="EMBL" id="MCB4823615.1"/>
    </source>
</evidence>
<dbReference type="Proteomes" id="UP001139311">
    <property type="component" value="Unassembled WGS sequence"/>
</dbReference>